<dbReference type="EMBL" id="CAJNOQ010011614">
    <property type="protein sequence ID" value="CAF1280986.1"/>
    <property type="molecule type" value="Genomic_DNA"/>
</dbReference>
<dbReference type="InterPro" id="IPR000477">
    <property type="entry name" value="RT_dom"/>
</dbReference>
<evidence type="ECO:0000313" key="2">
    <source>
        <dbReference type="EMBL" id="CAF1280986.1"/>
    </source>
</evidence>
<dbReference type="OrthoDB" id="416119at2759"/>
<gene>
    <name evidence="2" type="ORF">GPM918_LOCUS27557</name>
    <name evidence="3" type="ORF">SRO942_LOCUS27899</name>
</gene>
<accession>A0A815C6A0</accession>
<protein>
    <recommendedName>
        <fullName evidence="1">Reverse transcriptase domain-containing protein</fullName>
    </recommendedName>
</protein>
<evidence type="ECO:0000259" key="1">
    <source>
        <dbReference type="Pfam" id="PF00078"/>
    </source>
</evidence>
<proteinExistence type="predicted"/>
<organism evidence="2 4">
    <name type="scientific">Didymodactylos carnosus</name>
    <dbReference type="NCBI Taxonomy" id="1234261"/>
    <lineage>
        <taxon>Eukaryota</taxon>
        <taxon>Metazoa</taxon>
        <taxon>Spiralia</taxon>
        <taxon>Gnathifera</taxon>
        <taxon>Rotifera</taxon>
        <taxon>Eurotatoria</taxon>
        <taxon>Bdelloidea</taxon>
        <taxon>Philodinida</taxon>
        <taxon>Philodinidae</taxon>
        <taxon>Didymodactylos</taxon>
    </lineage>
</organism>
<feature type="domain" description="Reverse transcriptase" evidence="1">
    <location>
        <begin position="10"/>
        <end position="125"/>
    </location>
</feature>
<dbReference type="Pfam" id="PF00078">
    <property type="entry name" value="RVT_1"/>
    <property type="match status" value="1"/>
</dbReference>
<keyword evidence="4" id="KW-1185">Reference proteome</keyword>
<dbReference type="Proteomes" id="UP000681722">
    <property type="component" value="Unassembled WGS sequence"/>
</dbReference>
<comment type="caution">
    <text evidence="2">The sequence shown here is derived from an EMBL/GenBank/DDBJ whole genome shotgun (WGS) entry which is preliminary data.</text>
</comment>
<sequence length="143" mass="16077">MYTGATFRIKINDSITQPLKFESGVRQGCSASGIIYVVCLEPLLHSIRNNPKIPGIIPPGAQYEAVRKKAFPYDGDDNTIKTIAYADDIDTIVFSRDEETETIKMFDLYNRASDGKTNVEKTEVFWISDWLPPPAFQGQVKLN</sequence>
<name>A0A815C6A0_9BILA</name>
<dbReference type="Proteomes" id="UP000663829">
    <property type="component" value="Unassembled WGS sequence"/>
</dbReference>
<dbReference type="EMBL" id="CAJOBC010027875">
    <property type="protein sequence ID" value="CAF4076287.1"/>
    <property type="molecule type" value="Genomic_DNA"/>
</dbReference>
<evidence type="ECO:0000313" key="3">
    <source>
        <dbReference type="EMBL" id="CAF4076287.1"/>
    </source>
</evidence>
<dbReference type="AlphaFoldDB" id="A0A815C6A0"/>
<evidence type="ECO:0000313" key="4">
    <source>
        <dbReference type="Proteomes" id="UP000663829"/>
    </source>
</evidence>
<reference evidence="2" key="1">
    <citation type="submission" date="2021-02" db="EMBL/GenBank/DDBJ databases">
        <authorList>
            <person name="Nowell W R."/>
        </authorList>
    </citation>
    <scope>NUCLEOTIDE SEQUENCE</scope>
</reference>